<evidence type="ECO:0000313" key="4">
    <source>
        <dbReference type="Proteomes" id="UP001557470"/>
    </source>
</evidence>
<feature type="compositionally biased region" description="Basic residues" evidence="1">
    <location>
        <begin position="401"/>
        <end position="414"/>
    </location>
</feature>
<dbReference type="PANTHER" id="PTHR15670:SF4">
    <property type="entry name" value="RHO GTPASE-ACTIVATING PROTEIN 11A"/>
    <property type="match status" value="1"/>
</dbReference>
<dbReference type="InterPro" id="IPR000198">
    <property type="entry name" value="RhoGAP_dom"/>
</dbReference>
<dbReference type="InterPro" id="IPR042869">
    <property type="entry name" value="ARHGAP11A/B"/>
</dbReference>
<dbReference type="SMART" id="SM00324">
    <property type="entry name" value="RhoGAP"/>
    <property type="match status" value="1"/>
</dbReference>
<dbReference type="AlphaFoldDB" id="A0ABD0WH06"/>
<feature type="domain" description="Rho-GAP" evidence="2">
    <location>
        <begin position="50"/>
        <end position="240"/>
    </location>
</feature>
<evidence type="ECO:0000313" key="3">
    <source>
        <dbReference type="EMBL" id="KAL0969168.1"/>
    </source>
</evidence>
<dbReference type="Gene3D" id="1.10.555.10">
    <property type="entry name" value="Rho GTPase activation protein"/>
    <property type="match status" value="1"/>
</dbReference>
<name>A0ABD0WH06_UMBPY</name>
<accession>A0ABD0WH06</accession>
<dbReference type="SUPFAM" id="SSF48350">
    <property type="entry name" value="GTPase activation domain, GAP"/>
    <property type="match status" value="1"/>
</dbReference>
<dbReference type="EMBL" id="JAGEUA010000007">
    <property type="protein sequence ID" value="KAL0969168.1"/>
    <property type="molecule type" value="Genomic_DNA"/>
</dbReference>
<dbReference type="PROSITE" id="PS50238">
    <property type="entry name" value="RHOGAP"/>
    <property type="match status" value="1"/>
</dbReference>
<organism evidence="3 4">
    <name type="scientific">Umbra pygmaea</name>
    <name type="common">Eastern mudminnow</name>
    <dbReference type="NCBI Taxonomy" id="75934"/>
    <lineage>
        <taxon>Eukaryota</taxon>
        <taxon>Metazoa</taxon>
        <taxon>Chordata</taxon>
        <taxon>Craniata</taxon>
        <taxon>Vertebrata</taxon>
        <taxon>Euteleostomi</taxon>
        <taxon>Actinopterygii</taxon>
        <taxon>Neopterygii</taxon>
        <taxon>Teleostei</taxon>
        <taxon>Protacanthopterygii</taxon>
        <taxon>Esociformes</taxon>
        <taxon>Umbridae</taxon>
        <taxon>Umbra</taxon>
    </lineage>
</organism>
<feature type="region of interest" description="Disordered" evidence="1">
    <location>
        <begin position="362"/>
        <end position="415"/>
    </location>
</feature>
<reference evidence="3 4" key="1">
    <citation type="submission" date="2024-06" db="EMBL/GenBank/DDBJ databases">
        <authorList>
            <person name="Pan Q."/>
            <person name="Wen M."/>
            <person name="Jouanno E."/>
            <person name="Zahm M."/>
            <person name="Klopp C."/>
            <person name="Cabau C."/>
            <person name="Louis A."/>
            <person name="Berthelot C."/>
            <person name="Parey E."/>
            <person name="Roest Crollius H."/>
            <person name="Montfort J."/>
            <person name="Robinson-Rechavi M."/>
            <person name="Bouchez O."/>
            <person name="Lampietro C."/>
            <person name="Lopez Roques C."/>
            <person name="Donnadieu C."/>
            <person name="Postlethwait J."/>
            <person name="Bobe J."/>
            <person name="Verreycken H."/>
            <person name="Guiguen Y."/>
        </authorList>
    </citation>
    <scope>NUCLEOTIDE SEQUENCE [LARGE SCALE GENOMIC DNA]</scope>
    <source>
        <strain evidence="3">Up_M1</strain>
        <tissue evidence="3">Testis</tissue>
    </source>
</reference>
<feature type="compositionally biased region" description="Polar residues" evidence="1">
    <location>
        <begin position="363"/>
        <end position="394"/>
    </location>
</feature>
<gene>
    <name evidence="3" type="ORF">UPYG_G00223390</name>
</gene>
<proteinExistence type="predicted"/>
<feature type="region of interest" description="Disordered" evidence="1">
    <location>
        <begin position="957"/>
        <end position="980"/>
    </location>
</feature>
<dbReference type="CDD" id="cd04394">
    <property type="entry name" value="RhoGAP-ARHGAP11A"/>
    <property type="match status" value="1"/>
</dbReference>
<feature type="compositionally biased region" description="Polar residues" evidence="1">
    <location>
        <begin position="792"/>
        <end position="802"/>
    </location>
</feature>
<evidence type="ECO:0000256" key="1">
    <source>
        <dbReference type="SAM" id="MobiDB-lite"/>
    </source>
</evidence>
<dbReference type="PANTHER" id="PTHR15670">
    <property type="entry name" value="RHO GTPASE ACTIVATING PROTEIN 11A"/>
    <property type="match status" value="1"/>
</dbReference>
<sequence length="980" mass="106861">MKIIERSVIRLAAVQHLRTAYGIKIKNWNKNKARNSFKVTSSNSVKVFGVPLESLPHYNVDHGSVPCILMDACRSLQEHVDTEGLFRKSGSVVRLKALRAKLDSGEDCLSTALPCDVAGMVKQFFRELPDPALPIELHDALLKAQQLPTEEERTSATLLLSCVLPDPNMSILRYFFGFLHKVSQRSAVNKMDSSNLSVIFAPNLLHSGDGADKMNASTEKRLRQQAAVVYCFIENASDFGVAPQHIMEKIPALLGCDGSVLSPTIDGPEQFEANSGVKRRCRRSLGDMVSGALIKLKTNRTPTNTPLSDRCVFSSTTPVVVTPSSKRKLPLESGQSYGFSSKKRRSIKNNLGFDLLPNALFGGSSTPRPGQLDPSASESLDLSQNAQASVGRTNRQSASSARRKSKRLSHRHAVNRVESGKAGCFSPKAAKKENVGKSLRLRFSLGKNRDSREGSMSIGWRLATQESTTSFRLTKDAEFSPDVLRNKNASKGSKMYSKSEDNLLTPQSDSVAFQTSWSEETPNEGHVYSRGSFTDTPLSLCLKNNYCSEPAIVVAKPPMLASFPKKRSCTSSTANLDTEGSFSQTLTLPTMLTVRRAMPSEGSGSTLQRVPGDHSAPSGEDKSIQPEMSQTDSASLKCCPLATASPNKETSSMPTPLKYGDHDITFGQIEFVPLSPLHIDSSLFEVGGCVSLSGKACDRSLCAAERSVGGDVETVTEQANCSRLIDALDIQSPAHFTRSVTIQSTPYKVSGLDYCQEPRSPLPTMRVMLPDDDDDEEDAVASPERSTCPRVQPQQAPSPSTVETRRGRVADHIQRFNKLTIYSPKSQVKAVKSPLKFQRTPVRHSVCRINSMLGERGHSQAGESSSQRRGTAPNMGKAVSLESGLSSTAQLQPLQSRHADDQAGLSPDRKTKNLPPPVPPKRLASVFRKPCALGDVTNKFPPKVPGEQQFSERKVCHYRGSPRNPLHQGRLLSATKPIDL</sequence>
<comment type="caution">
    <text evidence="3">The sequence shown here is derived from an EMBL/GenBank/DDBJ whole genome shotgun (WGS) entry which is preliminary data.</text>
</comment>
<dbReference type="Proteomes" id="UP001557470">
    <property type="component" value="Unassembled WGS sequence"/>
</dbReference>
<protein>
    <recommendedName>
        <fullName evidence="2">Rho-GAP domain-containing protein</fullName>
    </recommendedName>
</protein>
<dbReference type="Pfam" id="PF00620">
    <property type="entry name" value="RhoGAP"/>
    <property type="match status" value="1"/>
</dbReference>
<feature type="compositionally biased region" description="Polar residues" evidence="1">
    <location>
        <begin position="883"/>
        <end position="895"/>
    </location>
</feature>
<dbReference type="InterPro" id="IPR008936">
    <property type="entry name" value="Rho_GTPase_activation_prot"/>
</dbReference>
<feature type="region of interest" description="Disordered" evidence="1">
    <location>
        <begin position="598"/>
        <end position="633"/>
    </location>
</feature>
<feature type="compositionally biased region" description="Acidic residues" evidence="1">
    <location>
        <begin position="770"/>
        <end position="779"/>
    </location>
</feature>
<keyword evidence="4" id="KW-1185">Reference proteome</keyword>
<feature type="compositionally biased region" description="Basic and acidic residues" evidence="1">
    <location>
        <begin position="897"/>
        <end position="911"/>
    </location>
</feature>
<feature type="region of interest" description="Disordered" evidence="1">
    <location>
        <begin position="853"/>
        <end position="924"/>
    </location>
</feature>
<evidence type="ECO:0000259" key="2">
    <source>
        <dbReference type="PROSITE" id="PS50238"/>
    </source>
</evidence>
<feature type="region of interest" description="Disordered" evidence="1">
    <location>
        <begin position="769"/>
        <end position="807"/>
    </location>
</feature>